<dbReference type="Gramene" id="KMT04212">
    <property type="protein sequence ID" value="KMT04212"/>
    <property type="gene ID" value="BVRB_8g185070"/>
</dbReference>
<dbReference type="InterPro" id="IPR000406">
    <property type="entry name" value="Rho_GDI"/>
</dbReference>
<dbReference type="InterPro" id="IPR014756">
    <property type="entry name" value="Ig_E-set"/>
</dbReference>
<dbReference type="FunFam" id="2.70.50.30:FF:000002">
    <property type="entry name" value="Rho GDP-dissociation inhibitor 1"/>
    <property type="match status" value="1"/>
</dbReference>
<dbReference type="Pfam" id="PF02115">
    <property type="entry name" value="Rho_GDI"/>
    <property type="match status" value="1"/>
</dbReference>
<name>A0A0J8BSR1_BETVV</name>
<dbReference type="AlphaFoldDB" id="A0A0J8BSR1"/>
<comment type="subcellular location">
    <subcellularLocation>
        <location evidence="1">Cytoplasm</location>
    </subcellularLocation>
</comment>
<evidence type="ECO:0000256" key="1">
    <source>
        <dbReference type="ARBA" id="ARBA00004496"/>
    </source>
</evidence>
<protein>
    <recommendedName>
        <fullName evidence="7">Rho GDP-dissociation inhibitor 1-like</fullName>
    </recommendedName>
</protein>
<accession>A0A0J8BSR1</accession>
<dbReference type="GO" id="GO:0007266">
    <property type="term" value="P:Rho protein signal transduction"/>
    <property type="evidence" value="ECO:0007669"/>
    <property type="project" value="InterPro"/>
</dbReference>
<feature type="compositionally biased region" description="Basic and acidic residues" evidence="4">
    <location>
        <begin position="1"/>
        <end position="11"/>
    </location>
</feature>
<gene>
    <name evidence="5" type="ORF">BVRB_8g185070</name>
</gene>
<dbReference type="InterPro" id="IPR024792">
    <property type="entry name" value="RhoGDI_dom_sf"/>
</dbReference>
<feature type="compositionally biased region" description="Basic and acidic residues" evidence="4">
    <location>
        <begin position="31"/>
        <end position="41"/>
    </location>
</feature>
<dbReference type="GO" id="GO:0016020">
    <property type="term" value="C:membrane"/>
    <property type="evidence" value="ECO:0007669"/>
    <property type="project" value="TreeGrafter"/>
</dbReference>
<feature type="compositionally biased region" description="Acidic residues" evidence="4">
    <location>
        <begin position="47"/>
        <end position="59"/>
    </location>
</feature>
<dbReference type="PANTHER" id="PTHR10980:SF3">
    <property type="entry name" value="LD16419P"/>
    <property type="match status" value="1"/>
</dbReference>
<reference evidence="5 6" key="1">
    <citation type="journal article" date="2014" name="Nature">
        <title>The genome of the recently domesticated crop plant sugar beet (Beta vulgaris).</title>
        <authorList>
            <person name="Dohm J.C."/>
            <person name="Minoche A.E."/>
            <person name="Holtgrawe D."/>
            <person name="Capella-Gutierrez S."/>
            <person name="Zakrzewski F."/>
            <person name="Tafer H."/>
            <person name="Rupp O."/>
            <person name="Sorensen T.R."/>
            <person name="Stracke R."/>
            <person name="Reinhardt R."/>
            <person name="Goesmann A."/>
            <person name="Kraft T."/>
            <person name="Schulz B."/>
            <person name="Stadler P.F."/>
            <person name="Schmidt T."/>
            <person name="Gabaldon T."/>
            <person name="Lehrach H."/>
            <person name="Weisshaar B."/>
            <person name="Himmelbauer H."/>
        </authorList>
    </citation>
    <scope>NUCLEOTIDE SEQUENCE [LARGE SCALE GENOMIC DNA]</scope>
    <source>
        <tissue evidence="5">Taproot</tissue>
    </source>
</reference>
<feature type="region of interest" description="Disordered" evidence="4">
    <location>
        <begin position="1"/>
        <end position="65"/>
    </location>
</feature>
<dbReference type="Proteomes" id="UP000035740">
    <property type="component" value="Chromosome 8"/>
</dbReference>
<evidence type="ECO:0000256" key="2">
    <source>
        <dbReference type="ARBA" id="ARBA00009758"/>
    </source>
</evidence>
<dbReference type="EMBL" id="KQ090157">
    <property type="protein sequence ID" value="KMT04212.1"/>
    <property type="molecule type" value="Genomic_DNA"/>
</dbReference>
<sequence length="237" mass="27082">MGFDENKHEISGDSTEILNTKDDEESVNEPTNEKITRKLSEDSVLTIEDDEDEEDDDDENKINLGPQCSLKDQLEKDKDDESLRKWKEQLLGSVDLNAIGETLDPEVKILSLAIKSHGRDDILLQIPENGKVKGNWFTLKEGCRYSLQFAFLVNNNIVSGLKYTNTVWKTGVKVDSAKEMLGTFSPQAEPYKHEMPEETTPSGIFARGSYTARTRFVDDDNKCYLEINYTFDIRKEW</sequence>
<organism evidence="5 6">
    <name type="scientific">Beta vulgaris subsp. vulgaris</name>
    <name type="common">Beet</name>
    <dbReference type="NCBI Taxonomy" id="3555"/>
    <lineage>
        <taxon>Eukaryota</taxon>
        <taxon>Viridiplantae</taxon>
        <taxon>Streptophyta</taxon>
        <taxon>Embryophyta</taxon>
        <taxon>Tracheophyta</taxon>
        <taxon>Spermatophyta</taxon>
        <taxon>Magnoliopsida</taxon>
        <taxon>eudicotyledons</taxon>
        <taxon>Gunneridae</taxon>
        <taxon>Pentapetalae</taxon>
        <taxon>Caryophyllales</taxon>
        <taxon>Chenopodiaceae</taxon>
        <taxon>Betoideae</taxon>
        <taxon>Beta</taxon>
    </lineage>
</organism>
<dbReference type="OrthoDB" id="1683373at2759"/>
<dbReference type="GO" id="GO:0005829">
    <property type="term" value="C:cytosol"/>
    <property type="evidence" value="ECO:0007669"/>
    <property type="project" value="TreeGrafter"/>
</dbReference>
<dbReference type="Gene3D" id="2.70.50.30">
    <property type="entry name" value="Coagulation Factor XIII, subunit A, domain 1"/>
    <property type="match status" value="1"/>
</dbReference>
<keyword evidence="3" id="KW-0963">Cytoplasm</keyword>
<evidence type="ECO:0000256" key="4">
    <source>
        <dbReference type="SAM" id="MobiDB-lite"/>
    </source>
</evidence>
<evidence type="ECO:0008006" key="7">
    <source>
        <dbReference type="Google" id="ProtNLM"/>
    </source>
</evidence>
<comment type="similarity">
    <text evidence="2">Belongs to the Rho GDI family.</text>
</comment>
<evidence type="ECO:0000256" key="3">
    <source>
        <dbReference type="ARBA" id="ARBA00022490"/>
    </source>
</evidence>
<dbReference type="SUPFAM" id="SSF81296">
    <property type="entry name" value="E set domains"/>
    <property type="match status" value="1"/>
</dbReference>
<dbReference type="GO" id="GO:0005094">
    <property type="term" value="F:Rho GDP-dissociation inhibitor activity"/>
    <property type="evidence" value="ECO:0007669"/>
    <property type="project" value="InterPro"/>
</dbReference>
<dbReference type="PANTHER" id="PTHR10980">
    <property type="entry name" value="RHO GDP-DISSOCIATION INHIBITOR"/>
    <property type="match status" value="1"/>
</dbReference>
<evidence type="ECO:0000313" key="5">
    <source>
        <dbReference type="EMBL" id="KMT04212.1"/>
    </source>
</evidence>
<dbReference type="PRINTS" id="PR00492">
    <property type="entry name" value="RHOGDI"/>
</dbReference>
<evidence type="ECO:0000313" key="6">
    <source>
        <dbReference type="Proteomes" id="UP000035740"/>
    </source>
</evidence>
<keyword evidence="6" id="KW-1185">Reference proteome</keyword>
<dbReference type="KEGG" id="bvg:104900893"/>
<dbReference type="eggNOG" id="KOG3205">
    <property type="taxonomic scope" value="Eukaryota"/>
</dbReference>
<proteinExistence type="inferred from homology"/>
<dbReference type="OMA" id="HEPGEKN"/>